<evidence type="ECO:0000256" key="2">
    <source>
        <dbReference type="SAM" id="SignalP"/>
    </source>
</evidence>
<dbReference type="AlphaFoldDB" id="A0A4P9WEH0"/>
<feature type="signal peptide" evidence="2">
    <location>
        <begin position="1"/>
        <end position="19"/>
    </location>
</feature>
<dbReference type="Proteomes" id="UP000269721">
    <property type="component" value="Unassembled WGS sequence"/>
</dbReference>
<feature type="region of interest" description="Disordered" evidence="1">
    <location>
        <begin position="103"/>
        <end position="128"/>
    </location>
</feature>
<protein>
    <submittedName>
        <fullName evidence="3">Uncharacterized protein</fullName>
    </submittedName>
</protein>
<feature type="chain" id="PRO_5020857471" evidence="2">
    <location>
        <begin position="20"/>
        <end position="333"/>
    </location>
</feature>
<organism evidence="3 4">
    <name type="scientific">Blyttiomyces helicus</name>
    <dbReference type="NCBI Taxonomy" id="388810"/>
    <lineage>
        <taxon>Eukaryota</taxon>
        <taxon>Fungi</taxon>
        <taxon>Fungi incertae sedis</taxon>
        <taxon>Chytridiomycota</taxon>
        <taxon>Chytridiomycota incertae sedis</taxon>
        <taxon>Chytridiomycetes</taxon>
        <taxon>Chytridiomycetes incertae sedis</taxon>
        <taxon>Blyttiomyces</taxon>
    </lineage>
</organism>
<dbReference type="OrthoDB" id="2422225at2759"/>
<reference evidence="4" key="1">
    <citation type="journal article" date="2018" name="Nat. Microbiol.">
        <title>Leveraging single-cell genomics to expand the fungal tree of life.</title>
        <authorList>
            <person name="Ahrendt S.R."/>
            <person name="Quandt C.A."/>
            <person name="Ciobanu D."/>
            <person name="Clum A."/>
            <person name="Salamov A."/>
            <person name="Andreopoulos B."/>
            <person name="Cheng J.F."/>
            <person name="Woyke T."/>
            <person name="Pelin A."/>
            <person name="Henrissat B."/>
            <person name="Reynolds N.K."/>
            <person name="Benny G.L."/>
            <person name="Smith M.E."/>
            <person name="James T.Y."/>
            <person name="Grigoriev I.V."/>
        </authorList>
    </citation>
    <scope>NUCLEOTIDE SEQUENCE [LARGE SCALE GENOMIC DNA]</scope>
</reference>
<evidence type="ECO:0000313" key="3">
    <source>
        <dbReference type="EMBL" id="RKO91119.1"/>
    </source>
</evidence>
<evidence type="ECO:0000256" key="1">
    <source>
        <dbReference type="SAM" id="MobiDB-lite"/>
    </source>
</evidence>
<accession>A0A4P9WEH0</accession>
<sequence>MSSISVALAVSVLLGHCKASGLIELRAFAPFAPFAAMVKWKKSAASSPNINCLPSSNCSPTIRTRQKPPSTKISPAMFEMIMPGASSSRTGFGHAGLYRRTLKEFPAGGPPTHPAAAANPPSGKAKGRSTHAFSSCLAHVHITCEVVLDENGKEANKELPRHVGKIRFWLTKDDIALVGRGPREEILSIDSNLTAEENIHKFLTGIMNNGNDDIGVATFHDVPNTATSDCFKLGITSPPSCRRDGHEKLIFMDGTFAIRLQKMLLFMVLVINEKYKGVPVALFLFSASPKNRATSSDYGAAILLRFLLKWKAAMEGKGWGGFYAEGETKRQLT</sequence>
<keyword evidence="2" id="KW-0732">Signal</keyword>
<evidence type="ECO:0000313" key="4">
    <source>
        <dbReference type="Proteomes" id="UP000269721"/>
    </source>
</evidence>
<name>A0A4P9WEH0_9FUNG</name>
<keyword evidence="4" id="KW-1185">Reference proteome</keyword>
<proteinExistence type="predicted"/>
<dbReference type="EMBL" id="KZ995221">
    <property type="protein sequence ID" value="RKO91119.1"/>
    <property type="molecule type" value="Genomic_DNA"/>
</dbReference>
<gene>
    <name evidence="3" type="ORF">BDK51DRAFT_46036</name>
</gene>